<sequence>MASPFLEASPHGKVIDRGCSKPFGLVEVKFPYTKFHVSPLEACADESFFAENVNGKPSANVLKREHQYYFQIQGELGNTGASWCDFVIYTNKGMSIERITFNPQFWDVLNEGLKNSYFKHFIAPASVEFSNH</sequence>
<evidence type="ECO:0008006" key="3">
    <source>
        <dbReference type="Google" id="ProtNLM"/>
    </source>
</evidence>
<evidence type="ECO:0000313" key="2">
    <source>
        <dbReference type="Proteomes" id="UP001159405"/>
    </source>
</evidence>
<reference evidence="1 2" key="1">
    <citation type="submission" date="2022-05" db="EMBL/GenBank/DDBJ databases">
        <authorList>
            <consortium name="Genoscope - CEA"/>
            <person name="William W."/>
        </authorList>
    </citation>
    <scope>NUCLEOTIDE SEQUENCE [LARGE SCALE GENOMIC DNA]</scope>
</reference>
<dbReference type="Proteomes" id="UP001159405">
    <property type="component" value="Unassembled WGS sequence"/>
</dbReference>
<name>A0ABN8RPS7_9CNID</name>
<evidence type="ECO:0000313" key="1">
    <source>
        <dbReference type="EMBL" id="CAH3181347.1"/>
    </source>
</evidence>
<keyword evidence="2" id="KW-1185">Reference proteome</keyword>
<comment type="caution">
    <text evidence="1">The sequence shown here is derived from an EMBL/GenBank/DDBJ whole genome shotgun (WGS) entry which is preliminary data.</text>
</comment>
<proteinExistence type="predicted"/>
<protein>
    <recommendedName>
        <fullName evidence="3">YqaJ viral recombinase domain-containing protein</fullName>
    </recommendedName>
</protein>
<dbReference type="PANTHER" id="PTHR46609:SF8">
    <property type="entry name" value="YQAJ VIRAL RECOMBINASE DOMAIN-CONTAINING PROTEIN"/>
    <property type="match status" value="1"/>
</dbReference>
<organism evidence="1 2">
    <name type="scientific">Porites lobata</name>
    <dbReference type="NCBI Taxonomy" id="104759"/>
    <lineage>
        <taxon>Eukaryota</taxon>
        <taxon>Metazoa</taxon>
        <taxon>Cnidaria</taxon>
        <taxon>Anthozoa</taxon>
        <taxon>Hexacorallia</taxon>
        <taxon>Scleractinia</taxon>
        <taxon>Fungiina</taxon>
        <taxon>Poritidae</taxon>
        <taxon>Porites</taxon>
    </lineage>
</organism>
<gene>
    <name evidence="1" type="ORF">PLOB_00024552</name>
</gene>
<dbReference type="CDD" id="cd22343">
    <property type="entry name" value="PDDEXK_lambda_exonuclease-like"/>
    <property type="match status" value="1"/>
</dbReference>
<dbReference type="InterPro" id="IPR011604">
    <property type="entry name" value="PDDEXK-like_dom_sf"/>
</dbReference>
<dbReference type="InterPro" id="IPR051703">
    <property type="entry name" value="NF-kappa-B_Signaling_Reg"/>
</dbReference>
<dbReference type="SUPFAM" id="SSF52980">
    <property type="entry name" value="Restriction endonuclease-like"/>
    <property type="match status" value="1"/>
</dbReference>
<dbReference type="EMBL" id="CALNXK010000294">
    <property type="protein sequence ID" value="CAH3181347.1"/>
    <property type="molecule type" value="Genomic_DNA"/>
</dbReference>
<dbReference type="PANTHER" id="PTHR46609">
    <property type="entry name" value="EXONUCLEASE, PHAGE-TYPE/RECB, C-TERMINAL DOMAIN-CONTAINING PROTEIN"/>
    <property type="match status" value="1"/>
</dbReference>
<dbReference type="InterPro" id="IPR011335">
    <property type="entry name" value="Restrct_endonuc-II-like"/>
</dbReference>
<dbReference type="Gene3D" id="3.90.320.10">
    <property type="match status" value="1"/>
</dbReference>
<accession>A0ABN8RPS7</accession>